<proteinExistence type="inferred from homology"/>
<dbReference type="PANTHER" id="PTHR36852:SF1">
    <property type="entry name" value="PROTEIN GVPL 2"/>
    <property type="match status" value="1"/>
</dbReference>
<keyword evidence="1" id="KW-0304">Gas vesicle</keyword>
<accession>A0AAU1TXF5</accession>
<evidence type="ECO:0000313" key="4">
    <source>
        <dbReference type="EMBL" id="WTS10105.1"/>
    </source>
</evidence>
<dbReference type="PANTHER" id="PTHR36852">
    <property type="entry name" value="PROTEIN GVPL 2"/>
    <property type="match status" value="1"/>
</dbReference>
<comment type="subcellular location">
    <subcellularLocation>
        <location evidence="2">Gas vesicle</location>
    </subcellularLocation>
</comment>
<dbReference type="EMBL" id="CP108195">
    <property type="protein sequence ID" value="WTS10105.1"/>
    <property type="molecule type" value="Genomic_DNA"/>
</dbReference>
<name>A0AAU1TXF5_9ACTN</name>
<comment type="similarity">
    <text evidence="3">Belongs to the gas vesicle GvpF/GvpL family.</text>
</comment>
<dbReference type="InterPro" id="IPR009430">
    <property type="entry name" value="GvpL/GvpF"/>
</dbReference>
<reference evidence="4" key="1">
    <citation type="submission" date="2022-10" db="EMBL/GenBank/DDBJ databases">
        <title>The complete genomes of actinobacterial strains from the NBC collection.</title>
        <authorList>
            <person name="Joergensen T.S."/>
            <person name="Alvarez Arevalo M."/>
            <person name="Sterndorff E.B."/>
            <person name="Faurdal D."/>
            <person name="Vuksanovic O."/>
            <person name="Mourched A.-S."/>
            <person name="Charusanti P."/>
            <person name="Shaw S."/>
            <person name="Blin K."/>
            <person name="Weber T."/>
        </authorList>
    </citation>
    <scope>NUCLEOTIDE SEQUENCE</scope>
    <source>
        <strain evidence="4">NBC_00119</strain>
    </source>
</reference>
<organism evidence="4">
    <name type="scientific">Streptomyces sp. NBC_00119</name>
    <dbReference type="NCBI Taxonomy" id="2975659"/>
    <lineage>
        <taxon>Bacteria</taxon>
        <taxon>Bacillati</taxon>
        <taxon>Actinomycetota</taxon>
        <taxon>Actinomycetes</taxon>
        <taxon>Kitasatosporales</taxon>
        <taxon>Streptomycetaceae</taxon>
        <taxon>Streptomyces</taxon>
    </lineage>
</organism>
<dbReference type="AlphaFoldDB" id="A0AAU1TXF5"/>
<dbReference type="GO" id="GO:0031411">
    <property type="term" value="C:gas vesicle"/>
    <property type="evidence" value="ECO:0007669"/>
    <property type="project" value="UniProtKB-SubCell"/>
</dbReference>
<evidence type="ECO:0000256" key="2">
    <source>
        <dbReference type="ARBA" id="ARBA00035108"/>
    </source>
</evidence>
<gene>
    <name evidence="4" type="ORF">OHU69_02765</name>
</gene>
<dbReference type="Pfam" id="PF06386">
    <property type="entry name" value="GvpL_GvpF"/>
    <property type="match status" value="1"/>
</dbReference>
<evidence type="ECO:0000256" key="1">
    <source>
        <dbReference type="ARBA" id="ARBA00022987"/>
    </source>
</evidence>
<dbReference type="GO" id="GO:0031412">
    <property type="term" value="P:gas vesicle organization"/>
    <property type="evidence" value="ECO:0007669"/>
    <property type="project" value="InterPro"/>
</dbReference>
<protein>
    <submittedName>
        <fullName evidence="4">GvpL/GvpF family gas vesicle protein</fullName>
    </submittedName>
</protein>
<evidence type="ECO:0000256" key="3">
    <source>
        <dbReference type="ARBA" id="ARBA00035643"/>
    </source>
</evidence>
<sequence>MNDVVTYVYAVARSTDQLEELITALNGVADAPVRLLPGSHDDTLVLVASHVPAPDFQEDALKQRLEDLDWLEAVARAHHAVIEAVATHTTVLPLRLATVYLDDTRARDVLDGGQAVFADRLARLAEHVEWGVKIYVEPSAAPAAAEPRRGADLSPGRAYLRNRRQQQSVRDSVYQAAQQAADVVEGVGHRHAVDRARHRVQQGVLADTAGENVVNDAYLVPLAQCEEFRAGVEQAADGLQGVRIEVTGPWAPYSFAMPPAETDDASPGPRP</sequence>